<proteinExistence type="predicted"/>
<dbReference type="AlphaFoldDB" id="A0A336JY36"/>
<dbReference type="EMBL" id="QRDT01000045">
    <property type="protein sequence ID" value="RED21704.1"/>
    <property type="molecule type" value="Genomic_DNA"/>
</dbReference>
<dbReference type="EMBL" id="UFQQ01000045">
    <property type="protein sequence ID" value="SSW93633.1"/>
    <property type="molecule type" value="Genomic_DNA"/>
</dbReference>
<dbReference type="Gene3D" id="3.40.630.30">
    <property type="match status" value="1"/>
</dbReference>
<sequence length="184" mass="20320">MDLVRTQCYCASAMTDLVLTILPETPNDAHAIERLHERTFGPGRFVLSAYRLREHVDHIAELSFTAWIGTLLVGSVRQLPVLIGDTPALLLGPLTVEPPFRSRGVGRLLLERAITDARAQGHKLIVLVGDEPYYSRAGFKKIPKGRVTMPGPVDYGRLLVLELVDAAFEGVDGPIRPDWSRARA</sequence>
<keyword evidence="1 5" id="KW-0808">Transferase</keyword>
<evidence type="ECO:0000313" key="4">
    <source>
        <dbReference type="EMBL" id="RED21704.1"/>
    </source>
</evidence>
<dbReference type="PROSITE" id="PS51186">
    <property type="entry name" value="GNAT"/>
    <property type="match status" value="1"/>
</dbReference>
<dbReference type="Pfam" id="PF13508">
    <property type="entry name" value="Acetyltransf_7"/>
    <property type="match status" value="1"/>
</dbReference>
<accession>A0A336JY36</accession>
<dbReference type="InterPro" id="IPR050832">
    <property type="entry name" value="Bact_Acetyltransf"/>
</dbReference>
<dbReference type="GO" id="GO:0016747">
    <property type="term" value="F:acyltransferase activity, transferring groups other than amino-acyl groups"/>
    <property type="evidence" value="ECO:0007669"/>
    <property type="project" value="InterPro"/>
</dbReference>
<evidence type="ECO:0000313" key="7">
    <source>
        <dbReference type="Proteomes" id="UP000256343"/>
    </source>
</evidence>
<reference evidence="4 7" key="2">
    <citation type="submission" date="2018-07" db="EMBL/GenBank/DDBJ databases">
        <title>Genomic Encyclopedia of Archaeal and Bacterial Type Strains, Phase II (KMG-II): from individual species to whole genera.</title>
        <authorList>
            <person name="Goeker M."/>
        </authorList>
    </citation>
    <scope>NUCLEOTIDE SEQUENCE [LARGE SCALE GENOMIC DNA]</scope>
    <source>
        <strain evidence="4 7">JA575</strain>
    </source>
</reference>
<reference evidence="5 6" key="1">
    <citation type="submission" date="2017-08" db="EMBL/GenBank/DDBJ databases">
        <authorList>
            <person name="de Groot N.N."/>
        </authorList>
    </citation>
    <scope>NUCLEOTIDE SEQUENCE [LARGE SCALE GENOMIC DNA]</scope>
    <source>
        <strain evidence="5 6">JA575</strain>
    </source>
</reference>
<dbReference type="SUPFAM" id="SSF55729">
    <property type="entry name" value="Acyl-CoA N-acyltransferases (Nat)"/>
    <property type="match status" value="1"/>
</dbReference>
<evidence type="ECO:0000259" key="3">
    <source>
        <dbReference type="PROSITE" id="PS51186"/>
    </source>
</evidence>
<protein>
    <submittedName>
        <fullName evidence="4 5">N-acetyltransferase YhbS</fullName>
    </submittedName>
</protein>
<dbReference type="CDD" id="cd04301">
    <property type="entry name" value="NAT_SF"/>
    <property type="match status" value="1"/>
</dbReference>
<dbReference type="Proteomes" id="UP000252631">
    <property type="component" value="Unassembled WGS sequence"/>
</dbReference>
<organism evidence="5 6">
    <name type="scientific">Rhodopseudomonas pentothenatexigens</name>
    <dbReference type="NCBI Taxonomy" id="999699"/>
    <lineage>
        <taxon>Bacteria</taxon>
        <taxon>Pseudomonadati</taxon>
        <taxon>Pseudomonadota</taxon>
        <taxon>Alphaproteobacteria</taxon>
        <taxon>Hyphomicrobiales</taxon>
        <taxon>Nitrobacteraceae</taxon>
        <taxon>Rhodopseudomonas</taxon>
    </lineage>
</organism>
<dbReference type="PANTHER" id="PTHR43877">
    <property type="entry name" value="AMINOALKYLPHOSPHONATE N-ACETYLTRANSFERASE-RELATED-RELATED"/>
    <property type="match status" value="1"/>
</dbReference>
<evidence type="ECO:0000256" key="1">
    <source>
        <dbReference type="ARBA" id="ARBA00022679"/>
    </source>
</evidence>
<dbReference type="Proteomes" id="UP000256343">
    <property type="component" value="Unassembled WGS sequence"/>
</dbReference>
<keyword evidence="2" id="KW-0012">Acyltransferase</keyword>
<evidence type="ECO:0000313" key="6">
    <source>
        <dbReference type="Proteomes" id="UP000252631"/>
    </source>
</evidence>
<keyword evidence="7" id="KW-1185">Reference proteome</keyword>
<dbReference type="InterPro" id="IPR016181">
    <property type="entry name" value="Acyl_CoA_acyltransferase"/>
</dbReference>
<name>A0A336JY36_9BRAD</name>
<gene>
    <name evidence="4" type="ORF">BJ125_14517</name>
    <name evidence="5" type="ORF">SAMN05892882_14517</name>
</gene>
<evidence type="ECO:0000256" key="2">
    <source>
        <dbReference type="ARBA" id="ARBA00023315"/>
    </source>
</evidence>
<dbReference type="InterPro" id="IPR000182">
    <property type="entry name" value="GNAT_dom"/>
</dbReference>
<feature type="domain" description="N-acetyltransferase" evidence="3">
    <location>
        <begin position="19"/>
        <end position="160"/>
    </location>
</feature>
<dbReference type="PANTHER" id="PTHR43877:SF1">
    <property type="entry name" value="ACETYLTRANSFERASE"/>
    <property type="match status" value="1"/>
</dbReference>
<evidence type="ECO:0000313" key="5">
    <source>
        <dbReference type="EMBL" id="SSW93633.1"/>
    </source>
</evidence>